<feature type="compositionally biased region" description="Basic residues" evidence="1">
    <location>
        <begin position="67"/>
        <end position="78"/>
    </location>
</feature>
<evidence type="ECO:0000256" key="1">
    <source>
        <dbReference type="SAM" id="MobiDB-lite"/>
    </source>
</evidence>
<name>A0A6A5UEV6_9PLEO</name>
<sequence length="84" mass="9156">MSGMQTPPSPSPSPSPSTNMYTISPLLSSPFLSPASKRLHSTCTLQNSPEPSPARPSSTRSLARSIKQNRPRKTKSKNKTYTVR</sequence>
<accession>A0A6A5UEV6</accession>
<feature type="compositionally biased region" description="Low complexity" evidence="1">
    <location>
        <begin position="24"/>
        <end position="36"/>
    </location>
</feature>
<evidence type="ECO:0000313" key="2">
    <source>
        <dbReference type="EMBL" id="KAF1963743.1"/>
    </source>
</evidence>
<keyword evidence="3" id="KW-1185">Reference proteome</keyword>
<organism evidence="2 3">
    <name type="scientific">Byssothecium circinans</name>
    <dbReference type="NCBI Taxonomy" id="147558"/>
    <lineage>
        <taxon>Eukaryota</taxon>
        <taxon>Fungi</taxon>
        <taxon>Dikarya</taxon>
        <taxon>Ascomycota</taxon>
        <taxon>Pezizomycotina</taxon>
        <taxon>Dothideomycetes</taxon>
        <taxon>Pleosporomycetidae</taxon>
        <taxon>Pleosporales</taxon>
        <taxon>Massarineae</taxon>
        <taxon>Massarinaceae</taxon>
        <taxon>Byssothecium</taxon>
    </lineage>
</organism>
<dbReference type="EMBL" id="ML976977">
    <property type="protein sequence ID" value="KAF1963743.1"/>
    <property type="molecule type" value="Genomic_DNA"/>
</dbReference>
<protein>
    <submittedName>
        <fullName evidence="2">Uncharacterized protein</fullName>
    </submittedName>
</protein>
<dbReference type="Proteomes" id="UP000800035">
    <property type="component" value="Unassembled WGS sequence"/>
</dbReference>
<evidence type="ECO:0000313" key="3">
    <source>
        <dbReference type="Proteomes" id="UP000800035"/>
    </source>
</evidence>
<reference evidence="2" key="1">
    <citation type="journal article" date="2020" name="Stud. Mycol.">
        <title>101 Dothideomycetes genomes: a test case for predicting lifestyles and emergence of pathogens.</title>
        <authorList>
            <person name="Haridas S."/>
            <person name="Albert R."/>
            <person name="Binder M."/>
            <person name="Bloem J."/>
            <person name="Labutti K."/>
            <person name="Salamov A."/>
            <person name="Andreopoulos B."/>
            <person name="Baker S."/>
            <person name="Barry K."/>
            <person name="Bills G."/>
            <person name="Bluhm B."/>
            <person name="Cannon C."/>
            <person name="Castanera R."/>
            <person name="Culley D."/>
            <person name="Daum C."/>
            <person name="Ezra D."/>
            <person name="Gonzalez J."/>
            <person name="Henrissat B."/>
            <person name="Kuo A."/>
            <person name="Liang C."/>
            <person name="Lipzen A."/>
            <person name="Lutzoni F."/>
            <person name="Magnuson J."/>
            <person name="Mondo S."/>
            <person name="Nolan M."/>
            <person name="Ohm R."/>
            <person name="Pangilinan J."/>
            <person name="Park H.-J."/>
            <person name="Ramirez L."/>
            <person name="Alfaro M."/>
            <person name="Sun H."/>
            <person name="Tritt A."/>
            <person name="Yoshinaga Y."/>
            <person name="Zwiers L.-H."/>
            <person name="Turgeon B."/>
            <person name="Goodwin S."/>
            <person name="Spatafora J."/>
            <person name="Crous P."/>
            <person name="Grigoriev I."/>
        </authorList>
    </citation>
    <scope>NUCLEOTIDE SEQUENCE</scope>
    <source>
        <strain evidence="2">CBS 675.92</strain>
    </source>
</reference>
<feature type="compositionally biased region" description="Polar residues" evidence="1">
    <location>
        <begin position="41"/>
        <end position="66"/>
    </location>
</feature>
<gene>
    <name evidence="2" type="ORF">CC80DRAFT_12357</name>
</gene>
<feature type="region of interest" description="Disordered" evidence="1">
    <location>
        <begin position="1"/>
        <end position="84"/>
    </location>
</feature>
<dbReference type="AlphaFoldDB" id="A0A6A5UEV6"/>
<proteinExistence type="predicted"/>